<dbReference type="InterPro" id="IPR006148">
    <property type="entry name" value="Glc/Gal-6P_isomerase"/>
</dbReference>
<evidence type="ECO:0000259" key="8">
    <source>
        <dbReference type="Pfam" id="PF01182"/>
    </source>
</evidence>
<evidence type="ECO:0000256" key="4">
    <source>
        <dbReference type="ARBA" id="ARBA00010662"/>
    </source>
</evidence>
<evidence type="ECO:0000313" key="10">
    <source>
        <dbReference type="Proteomes" id="UP001062901"/>
    </source>
</evidence>
<dbReference type="EMBL" id="BAQD01000004">
    <property type="protein sequence ID" value="GBQ05336.1"/>
    <property type="molecule type" value="Genomic_DNA"/>
</dbReference>
<proteinExistence type="inferred from homology"/>
<dbReference type="Gene3D" id="3.40.50.1360">
    <property type="match status" value="1"/>
</dbReference>
<accession>A0ABQ0NX97</accession>
<comment type="catalytic activity">
    <reaction evidence="1 7">
        <text>6-phospho-D-glucono-1,5-lactone + H2O = 6-phospho-D-gluconate + H(+)</text>
        <dbReference type="Rhea" id="RHEA:12556"/>
        <dbReference type="ChEBI" id="CHEBI:15377"/>
        <dbReference type="ChEBI" id="CHEBI:15378"/>
        <dbReference type="ChEBI" id="CHEBI:57955"/>
        <dbReference type="ChEBI" id="CHEBI:58759"/>
        <dbReference type="EC" id="3.1.1.31"/>
    </reaction>
</comment>
<comment type="caution">
    <text evidence="9">The sequence shown here is derived from an EMBL/GenBank/DDBJ whole genome shotgun (WGS) entry which is preliminary data.</text>
</comment>
<dbReference type="EC" id="3.1.1.31" evidence="5 7"/>
<organism evidence="9 10">
    <name type="scientific">Saccharibacter floricola DSM 15669</name>
    <dbReference type="NCBI Taxonomy" id="1123227"/>
    <lineage>
        <taxon>Bacteria</taxon>
        <taxon>Pseudomonadati</taxon>
        <taxon>Pseudomonadota</taxon>
        <taxon>Alphaproteobacteria</taxon>
        <taxon>Acetobacterales</taxon>
        <taxon>Acetobacteraceae</taxon>
        <taxon>Saccharibacter</taxon>
    </lineage>
</organism>
<feature type="domain" description="Glucosamine/galactosamine-6-phosphate isomerase" evidence="8">
    <location>
        <begin position="16"/>
        <end position="230"/>
    </location>
</feature>
<comment type="similarity">
    <text evidence="4 7">Belongs to the glucosamine/galactosamine-6-phosphate isomerase family. 6-phosphogluconolactonase subfamily.</text>
</comment>
<dbReference type="InterPro" id="IPR005900">
    <property type="entry name" value="6-phosphogluconolactonase_DevB"/>
</dbReference>
<protein>
    <recommendedName>
        <fullName evidence="6 7">6-phosphogluconolactonase</fullName>
        <shortName evidence="7">6PGL</shortName>
        <ecNumber evidence="5 7">3.1.1.31</ecNumber>
    </recommendedName>
</protein>
<dbReference type="PANTHER" id="PTHR11054">
    <property type="entry name" value="6-PHOSPHOGLUCONOLACTONASE"/>
    <property type="match status" value="1"/>
</dbReference>
<evidence type="ECO:0000256" key="2">
    <source>
        <dbReference type="ARBA" id="ARBA00002681"/>
    </source>
</evidence>
<comment type="function">
    <text evidence="2 7">Hydrolysis of 6-phosphogluconolactone to 6-phosphogluconate.</text>
</comment>
<evidence type="ECO:0000256" key="3">
    <source>
        <dbReference type="ARBA" id="ARBA00004961"/>
    </source>
</evidence>
<dbReference type="Pfam" id="PF01182">
    <property type="entry name" value="Glucosamine_iso"/>
    <property type="match status" value="1"/>
</dbReference>
<evidence type="ECO:0000256" key="6">
    <source>
        <dbReference type="ARBA" id="ARBA00020337"/>
    </source>
</evidence>
<evidence type="ECO:0000313" key="9">
    <source>
        <dbReference type="EMBL" id="GBQ05336.1"/>
    </source>
</evidence>
<sequence>MTTDMRHAVFEVLSDVDAVAMRMAELFIEAVQNRPGERIRIALSGGSTPKRLFAILARPEVAQKVDWKRVEIFYGDERHVPVGHADSNQSMAESLLLSKVPLPAEQIHPMPTQGQAREDAQRYQEVMEASYGAETLEKGRPFFDVVMLGLGTDGHTASLFPGEPVLDETKAWVSVSDPKTAPHERLTLTYPAIASSRNIVFLVTGDNKVPMLRRLREGDSSIPSGRIVSEGKILVLADRAAAGEHTS</sequence>
<evidence type="ECO:0000256" key="1">
    <source>
        <dbReference type="ARBA" id="ARBA00000832"/>
    </source>
</evidence>
<dbReference type="NCBIfam" id="TIGR01198">
    <property type="entry name" value="pgl"/>
    <property type="match status" value="1"/>
</dbReference>
<gene>
    <name evidence="7" type="primary">pgl</name>
    <name evidence="9" type="ORF">AA15669_0418</name>
</gene>
<comment type="pathway">
    <text evidence="3 7">Carbohydrate degradation; pentose phosphate pathway; D-ribulose 5-phosphate from D-glucose 6-phosphate (oxidative stage): step 2/3.</text>
</comment>
<keyword evidence="7" id="KW-0378">Hydrolase</keyword>
<dbReference type="CDD" id="cd01400">
    <property type="entry name" value="6PGL"/>
    <property type="match status" value="1"/>
</dbReference>
<dbReference type="Proteomes" id="UP001062901">
    <property type="component" value="Unassembled WGS sequence"/>
</dbReference>
<evidence type="ECO:0000256" key="5">
    <source>
        <dbReference type="ARBA" id="ARBA00013198"/>
    </source>
</evidence>
<keyword evidence="10" id="KW-1185">Reference proteome</keyword>
<dbReference type="InterPro" id="IPR039104">
    <property type="entry name" value="6PGL"/>
</dbReference>
<dbReference type="PANTHER" id="PTHR11054:SF0">
    <property type="entry name" value="6-PHOSPHOGLUCONOLACTONASE"/>
    <property type="match status" value="1"/>
</dbReference>
<dbReference type="SUPFAM" id="SSF100950">
    <property type="entry name" value="NagB/RpiA/CoA transferase-like"/>
    <property type="match status" value="1"/>
</dbReference>
<name>A0ABQ0NX97_9PROT</name>
<evidence type="ECO:0000256" key="7">
    <source>
        <dbReference type="RuleBase" id="RU365095"/>
    </source>
</evidence>
<dbReference type="RefSeq" id="WP_018980887.1">
    <property type="nucleotide sequence ID" value="NZ_BAQD01000004.1"/>
</dbReference>
<reference evidence="9" key="1">
    <citation type="submission" date="2013-04" db="EMBL/GenBank/DDBJ databases">
        <title>The genome sequencing project of 58 acetic acid bacteria.</title>
        <authorList>
            <person name="Okamoto-Kainuma A."/>
            <person name="Ishikawa M."/>
            <person name="Umino S."/>
            <person name="Koizumi Y."/>
            <person name="Shiwa Y."/>
            <person name="Yoshikawa H."/>
            <person name="Matsutani M."/>
            <person name="Matsushita K."/>
        </authorList>
    </citation>
    <scope>NUCLEOTIDE SEQUENCE</scope>
    <source>
        <strain evidence="9">DSM 15669</strain>
    </source>
</reference>
<dbReference type="InterPro" id="IPR037171">
    <property type="entry name" value="NagB/RpiA_transferase-like"/>
</dbReference>